<dbReference type="EMBL" id="CM007902">
    <property type="protein sequence ID" value="OTG01000.1"/>
    <property type="molecule type" value="Genomic_DNA"/>
</dbReference>
<dbReference type="Pfam" id="PF07734">
    <property type="entry name" value="FBA_1"/>
    <property type="match status" value="1"/>
</dbReference>
<dbReference type="InterPro" id="IPR017451">
    <property type="entry name" value="F-box-assoc_interact_dom"/>
</dbReference>
<dbReference type="Pfam" id="PF00646">
    <property type="entry name" value="F-box"/>
    <property type="match status" value="1"/>
</dbReference>
<organism evidence="3 4">
    <name type="scientific">Helianthus annuus</name>
    <name type="common">Common sunflower</name>
    <dbReference type="NCBI Taxonomy" id="4232"/>
    <lineage>
        <taxon>Eukaryota</taxon>
        <taxon>Viridiplantae</taxon>
        <taxon>Streptophyta</taxon>
        <taxon>Embryophyta</taxon>
        <taxon>Tracheophyta</taxon>
        <taxon>Spermatophyta</taxon>
        <taxon>Magnoliopsida</taxon>
        <taxon>eudicotyledons</taxon>
        <taxon>Gunneridae</taxon>
        <taxon>Pentapetalae</taxon>
        <taxon>asterids</taxon>
        <taxon>campanulids</taxon>
        <taxon>Asterales</taxon>
        <taxon>Asteraceae</taxon>
        <taxon>Asteroideae</taxon>
        <taxon>Heliantheae alliance</taxon>
        <taxon>Heliantheae</taxon>
        <taxon>Helianthus</taxon>
    </lineage>
</organism>
<dbReference type="OrthoDB" id="1086486at2759"/>
<name>A0A251SQ91_HELAN</name>
<keyword evidence="4" id="KW-1185">Reference proteome</keyword>
<evidence type="ECO:0000313" key="3">
    <source>
        <dbReference type="EMBL" id="OTG01000.1"/>
    </source>
</evidence>
<evidence type="ECO:0000259" key="1">
    <source>
        <dbReference type="PROSITE" id="PS50181"/>
    </source>
</evidence>
<proteinExistence type="predicted"/>
<evidence type="ECO:0000313" key="2">
    <source>
        <dbReference type="EMBL" id="KAF5764856.1"/>
    </source>
</evidence>
<sequence>MSDHIPFELQSEIMKRFPAKSLIRFRSVCKAWKSLIESSDFITHYSGQQHLIVRSLNSSETNYVSIVDDDHTFPHQKVSVTFPPLLKNPKDPSIIRSSHGLLCFYDSYPPGGRAVIWNPSIRKSVVVDVPPSGNYVRTVVGFGVCHQTMDPKILKITRTTSLSPWQTEVFTLSTRAWRSLSSGDFPRKSICMYWSQVVVDGCLYWLARDSITVDGKVTTYDLIISFDLTSEEFGEVNLPFRLAHPHCNLFMYKLRESLVVIKLSPKVHKQAHHVWMLEKDGVTKSFIKLYTITSQSPDISIPYVRGFRKTGEPLTEVVLHSGSTRILAAYEPYSKSITNLGINGRHFFVESDYMETLLLL</sequence>
<dbReference type="InterPro" id="IPR006527">
    <property type="entry name" value="F-box-assoc_dom_typ1"/>
</dbReference>
<dbReference type="SMART" id="SM00256">
    <property type="entry name" value="FBOX"/>
    <property type="match status" value="1"/>
</dbReference>
<dbReference type="NCBIfam" id="TIGR01640">
    <property type="entry name" value="F_box_assoc_1"/>
    <property type="match status" value="1"/>
</dbReference>
<dbReference type="InParanoid" id="A0A251SQ91"/>
<reference evidence="3" key="2">
    <citation type="submission" date="2017-02" db="EMBL/GenBank/DDBJ databases">
        <title>Sunflower complete genome.</title>
        <authorList>
            <person name="Langlade N."/>
            <person name="Munos S."/>
        </authorList>
    </citation>
    <scope>NUCLEOTIDE SEQUENCE [LARGE SCALE GENOMIC DNA]</scope>
    <source>
        <tissue evidence="3">Leaves</tissue>
    </source>
</reference>
<dbReference type="AlphaFoldDB" id="A0A251SQ91"/>
<gene>
    <name evidence="3" type="ORF">HannXRQ_Chr13g0397281</name>
    <name evidence="2" type="ORF">HanXRQr2_Chr15g0696891</name>
</gene>
<protein>
    <submittedName>
        <fullName evidence="2 3">F-box domain-containing protein</fullName>
    </submittedName>
</protein>
<dbReference type="Gene3D" id="1.20.1280.50">
    <property type="match status" value="1"/>
</dbReference>
<feature type="domain" description="F-box" evidence="1">
    <location>
        <begin position="1"/>
        <end position="45"/>
    </location>
</feature>
<reference evidence="2 4" key="1">
    <citation type="journal article" date="2017" name="Nature">
        <title>The sunflower genome provides insights into oil metabolism, flowering and Asterid evolution.</title>
        <authorList>
            <person name="Badouin H."/>
            <person name="Gouzy J."/>
            <person name="Grassa C.J."/>
            <person name="Murat F."/>
            <person name="Staton S.E."/>
            <person name="Cottret L."/>
            <person name="Lelandais-Briere C."/>
            <person name="Owens G.L."/>
            <person name="Carrere S."/>
            <person name="Mayjonade B."/>
            <person name="Legrand L."/>
            <person name="Gill N."/>
            <person name="Kane N.C."/>
            <person name="Bowers J.E."/>
            <person name="Hubner S."/>
            <person name="Bellec A."/>
            <person name="Berard A."/>
            <person name="Berges H."/>
            <person name="Blanchet N."/>
            <person name="Boniface M.C."/>
            <person name="Brunel D."/>
            <person name="Catrice O."/>
            <person name="Chaidir N."/>
            <person name="Claudel C."/>
            <person name="Donnadieu C."/>
            <person name="Faraut T."/>
            <person name="Fievet G."/>
            <person name="Helmstetter N."/>
            <person name="King M."/>
            <person name="Knapp S.J."/>
            <person name="Lai Z."/>
            <person name="Le Paslier M.C."/>
            <person name="Lippi Y."/>
            <person name="Lorenzon L."/>
            <person name="Mandel J.R."/>
            <person name="Marage G."/>
            <person name="Marchand G."/>
            <person name="Marquand E."/>
            <person name="Bret-Mestries E."/>
            <person name="Morien E."/>
            <person name="Nambeesan S."/>
            <person name="Nguyen T."/>
            <person name="Pegot-Espagnet P."/>
            <person name="Pouilly N."/>
            <person name="Raftis F."/>
            <person name="Sallet E."/>
            <person name="Schiex T."/>
            <person name="Thomas J."/>
            <person name="Vandecasteele C."/>
            <person name="Vares D."/>
            <person name="Vear F."/>
            <person name="Vautrin S."/>
            <person name="Crespi M."/>
            <person name="Mangin B."/>
            <person name="Burke J.M."/>
            <person name="Salse J."/>
            <person name="Munos S."/>
            <person name="Vincourt P."/>
            <person name="Rieseberg L.H."/>
            <person name="Langlade N.B."/>
        </authorList>
    </citation>
    <scope>NUCLEOTIDE SEQUENCE [LARGE SCALE GENOMIC DNA]</scope>
    <source>
        <strain evidence="4">cv. SF193</strain>
        <tissue evidence="2">Leaves</tissue>
    </source>
</reference>
<dbReference type="PANTHER" id="PTHR31672:SF10">
    <property type="entry name" value="F-BOX DOMAIN-CONTAINING PROTEIN"/>
    <property type="match status" value="1"/>
</dbReference>
<dbReference type="SUPFAM" id="SSF81383">
    <property type="entry name" value="F-box domain"/>
    <property type="match status" value="1"/>
</dbReference>
<dbReference type="OMA" id="YWLARDS"/>
<dbReference type="FunCoup" id="A0A251SQ91">
    <property type="interactions" value="89"/>
</dbReference>
<dbReference type="STRING" id="4232.A0A251SQ91"/>
<dbReference type="Proteomes" id="UP000215914">
    <property type="component" value="Chromosome 13"/>
</dbReference>
<accession>A0A251SQ91</accession>
<reference evidence="2" key="3">
    <citation type="submission" date="2020-06" db="EMBL/GenBank/DDBJ databases">
        <title>Helianthus annuus Genome sequencing and assembly Release 2.</title>
        <authorList>
            <person name="Gouzy J."/>
            <person name="Langlade N."/>
            <person name="Munos S."/>
        </authorList>
    </citation>
    <scope>NUCLEOTIDE SEQUENCE</scope>
    <source>
        <tissue evidence="2">Leaves</tissue>
    </source>
</reference>
<dbReference type="InterPro" id="IPR001810">
    <property type="entry name" value="F-box_dom"/>
</dbReference>
<dbReference type="EMBL" id="MNCJ02000330">
    <property type="protein sequence ID" value="KAF5764856.1"/>
    <property type="molecule type" value="Genomic_DNA"/>
</dbReference>
<dbReference type="CDD" id="cd22157">
    <property type="entry name" value="F-box_AtFBW1-like"/>
    <property type="match status" value="1"/>
</dbReference>
<dbReference type="PROSITE" id="PS50181">
    <property type="entry name" value="FBOX"/>
    <property type="match status" value="1"/>
</dbReference>
<dbReference type="InterPro" id="IPR036047">
    <property type="entry name" value="F-box-like_dom_sf"/>
</dbReference>
<dbReference type="InterPro" id="IPR050796">
    <property type="entry name" value="SCF_F-box_component"/>
</dbReference>
<evidence type="ECO:0000313" key="4">
    <source>
        <dbReference type="Proteomes" id="UP000215914"/>
    </source>
</evidence>
<dbReference type="PANTHER" id="PTHR31672">
    <property type="entry name" value="BNACNNG10540D PROTEIN"/>
    <property type="match status" value="1"/>
</dbReference>
<dbReference type="Gramene" id="mRNA:HanXRQr2_Chr15g0696891">
    <property type="protein sequence ID" value="CDS:HanXRQr2_Chr15g0696891.1"/>
    <property type="gene ID" value="HanXRQr2_Chr15g0696891"/>
</dbReference>